<keyword evidence="9" id="KW-1185">Reference proteome</keyword>
<proteinExistence type="inferred from homology"/>
<dbReference type="SUPFAM" id="SSF54292">
    <property type="entry name" value="2Fe-2S ferredoxin-like"/>
    <property type="match status" value="1"/>
</dbReference>
<evidence type="ECO:0000313" key="8">
    <source>
        <dbReference type="EMBL" id="KAJ8610167.1"/>
    </source>
</evidence>
<dbReference type="InterPro" id="IPR036010">
    <property type="entry name" value="2Fe-2S_ferredoxin-like_sf"/>
</dbReference>
<protein>
    <recommendedName>
        <fullName evidence="7">2Fe-2S ferredoxin-type domain-containing protein</fullName>
    </recommendedName>
</protein>
<gene>
    <name evidence="8" type="ORF">CTAYLR_008743</name>
</gene>
<evidence type="ECO:0000256" key="2">
    <source>
        <dbReference type="ARBA" id="ARBA00022714"/>
    </source>
</evidence>
<evidence type="ECO:0000313" key="9">
    <source>
        <dbReference type="Proteomes" id="UP001230188"/>
    </source>
</evidence>
<dbReference type="InterPro" id="IPR001041">
    <property type="entry name" value="2Fe-2S_ferredoxin-type"/>
</dbReference>
<dbReference type="InterPro" id="IPR001055">
    <property type="entry name" value="Adrenodoxin-like"/>
</dbReference>
<comment type="cofactor">
    <cofactor evidence="6">
        <name>[2Fe-2S] cluster</name>
        <dbReference type="ChEBI" id="CHEBI:190135"/>
    </cofactor>
</comment>
<evidence type="ECO:0000256" key="4">
    <source>
        <dbReference type="ARBA" id="ARBA00023004"/>
    </source>
</evidence>
<dbReference type="Proteomes" id="UP001230188">
    <property type="component" value="Unassembled WGS sequence"/>
</dbReference>
<dbReference type="CDD" id="cd00207">
    <property type="entry name" value="fer2"/>
    <property type="match status" value="1"/>
</dbReference>
<comment type="caution">
    <text evidence="8">The sequence shown here is derived from an EMBL/GenBank/DDBJ whole genome shotgun (WGS) entry which is preliminary data.</text>
</comment>
<dbReference type="GO" id="GO:0051537">
    <property type="term" value="F:2 iron, 2 sulfur cluster binding"/>
    <property type="evidence" value="ECO:0007669"/>
    <property type="project" value="UniProtKB-KW"/>
</dbReference>
<dbReference type="GO" id="GO:0046872">
    <property type="term" value="F:metal ion binding"/>
    <property type="evidence" value="ECO:0007669"/>
    <property type="project" value="UniProtKB-KW"/>
</dbReference>
<dbReference type="PROSITE" id="PS51085">
    <property type="entry name" value="2FE2S_FER_2"/>
    <property type="match status" value="1"/>
</dbReference>
<keyword evidence="2" id="KW-0001">2Fe-2S</keyword>
<keyword evidence="4" id="KW-0408">Iron</keyword>
<dbReference type="GO" id="GO:0009055">
    <property type="term" value="F:electron transfer activity"/>
    <property type="evidence" value="ECO:0007669"/>
    <property type="project" value="TreeGrafter"/>
</dbReference>
<evidence type="ECO:0000256" key="1">
    <source>
        <dbReference type="ARBA" id="ARBA00010914"/>
    </source>
</evidence>
<accession>A0AAD7XQ42</accession>
<dbReference type="InterPro" id="IPR012675">
    <property type="entry name" value="Beta-grasp_dom_sf"/>
</dbReference>
<dbReference type="PRINTS" id="PR00355">
    <property type="entry name" value="ADRENODOXIN"/>
</dbReference>
<evidence type="ECO:0000259" key="7">
    <source>
        <dbReference type="PROSITE" id="PS51085"/>
    </source>
</evidence>
<organism evidence="8 9">
    <name type="scientific">Chrysophaeum taylorii</name>
    <dbReference type="NCBI Taxonomy" id="2483200"/>
    <lineage>
        <taxon>Eukaryota</taxon>
        <taxon>Sar</taxon>
        <taxon>Stramenopiles</taxon>
        <taxon>Ochrophyta</taxon>
        <taxon>Pelagophyceae</taxon>
        <taxon>Pelagomonadales</taxon>
        <taxon>Pelagomonadaceae</taxon>
        <taxon>Chrysophaeum</taxon>
    </lineage>
</organism>
<dbReference type="PANTHER" id="PTHR23426">
    <property type="entry name" value="FERREDOXIN/ADRENODOXIN"/>
    <property type="match status" value="1"/>
</dbReference>
<reference evidence="8" key="1">
    <citation type="submission" date="2023-01" db="EMBL/GenBank/DDBJ databases">
        <title>Metagenome sequencing of chrysophaentin producing Chrysophaeum taylorii.</title>
        <authorList>
            <person name="Davison J."/>
            <person name="Bewley C."/>
        </authorList>
    </citation>
    <scope>NUCLEOTIDE SEQUENCE</scope>
    <source>
        <strain evidence="8">NIES-1699</strain>
    </source>
</reference>
<keyword evidence="3" id="KW-0479">Metal-binding</keyword>
<evidence type="ECO:0000256" key="5">
    <source>
        <dbReference type="ARBA" id="ARBA00023014"/>
    </source>
</evidence>
<dbReference type="EMBL" id="JAQMWT010000115">
    <property type="protein sequence ID" value="KAJ8610167.1"/>
    <property type="molecule type" value="Genomic_DNA"/>
</dbReference>
<comment type="similarity">
    <text evidence="1">Belongs to the adrenodoxin/putidaredoxin family.</text>
</comment>
<name>A0AAD7XQ42_9STRA</name>
<dbReference type="Gene3D" id="3.10.20.30">
    <property type="match status" value="1"/>
</dbReference>
<dbReference type="Pfam" id="PF00111">
    <property type="entry name" value="Fer2"/>
    <property type="match status" value="1"/>
</dbReference>
<sequence>MMMRLARLAPRWRAGRVARPWGAPFSSEAQTVSITFIDQEGKETVVPATVGKTVLSAALASDIDIEAACGGELACSTCHVVLEPENYEKLGEPEEEEMDMLDLAFGLTKTSRLCCQIKVTPDLEGTKYTLPEEPAF</sequence>
<dbReference type="AlphaFoldDB" id="A0AAD7XQ42"/>
<feature type="domain" description="2Fe-2S ferredoxin-type" evidence="7">
    <location>
        <begin position="32"/>
        <end position="134"/>
    </location>
</feature>
<evidence type="ECO:0000256" key="6">
    <source>
        <dbReference type="ARBA" id="ARBA00034078"/>
    </source>
</evidence>
<dbReference type="GO" id="GO:0005739">
    <property type="term" value="C:mitochondrion"/>
    <property type="evidence" value="ECO:0007669"/>
    <property type="project" value="TreeGrafter"/>
</dbReference>
<keyword evidence="5" id="KW-0411">Iron-sulfur</keyword>
<dbReference type="PANTHER" id="PTHR23426:SF65">
    <property type="entry name" value="FERREDOXIN-2, MITOCHONDRIAL"/>
    <property type="match status" value="1"/>
</dbReference>
<dbReference type="GO" id="GO:0140647">
    <property type="term" value="P:P450-containing electron transport chain"/>
    <property type="evidence" value="ECO:0007669"/>
    <property type="project" value="InterPro"/>
</dbReference>
<evidence type="ECO:0000256" key="3">
    <source>
        <dbReference type="ARBA" id="ARBA00022723"/>
    </source>
</evidence>